<dbReference type="AlphaFoldDB" id="A0A2U1BEI8"/>
<dbReference type="EMBL" id="QEKK01000011">
    <property type="protein sequence ID" value="PVY47058.1"/>
    <property type="molecule type" value="Genomic_DNA"/>
</dbReference>
<dbReference type="Proteomes" id="UP000245778">
    <property type="component" value="Unassembled WGS sequence"/>
</dbReference>
<sequence length="44" mass="5163">MNEKAWAIIKAILDRGNDAIIRKKENGFLILEEKKKTVYRSSDR</sequence>
<name>A0A2U1BEI8_9FIRM</name>
<evidence type="ECO:0000313" key="2">
    <source>
        <dbReference type="Proteomes" id="UP000245778"/>
    </source>
</evidence>
<dbReference type="RefSeq" id="WP_257534811.1">
    <property type="nucleotide sequence ID" value="NZ_CP011524.1"/>
</dbReference>
<comment type="caution">
    <text evidence="1">The sequence shown here is derived from an EMBL/GenBank/DDBJ whole genome shotgun (WGS) entry which is preliminary data.</text>
</comment>
<gene>
    <name evidence="1" type="ORF">C7373_11161</name>
</gene>
<reference evidence="1 2" key="1">
    <citation type="submission" date="2018-04" db="EMBL/GenBank/DDBJ databases">
        <title>Genomic Encyclopedia of Type Strains, Phase IV (KMG-IV): sequencing the most valuable type-strain genomes for metagenomic binning, comparative biology and taxonomic classification.</title>
        <authorList>
            <person name="Goeker M."/>
        </authorList>
    </citation>
    <scope>NUCLEOTIDE SEQUENCE [LARGE SCALE GENOMIC DNA]</scope>
    <source>
        <strain evidence="1 2">DSM 26588</strain>
    </source>
</reference>
<protein>
    <submittedName>
        <fullName evidence="1">Uncharacterized protein</fullName>
    </submittedName>
</protein>
<proteinExistence type="predicted"/>
<dbReference type="GeneID" id="93230868"/>
<accession>A0A2U1BEI8</accession>
<organism evidence="1 2">
    <name type="scientific">Intestinimonas butyriciproducens</name>
    <dbReference type="NCBI Taxonomy" id="1297617"/>
    <lineage>
        <taxon>Bacteria</taxon>
        <taxon>Bacillati</taxon>
        <taxon>Bacillota</taxon>
        <taxon>Clostridia</taxon>
        <taxon>Eubacteriales</taxon>
        <taxon>Intestinimonas</taxon>
    </lineage>
</organism>
<evidence type="ECO:0000313" key="1">
    <source>
        <dbReference type="EMBL" id="PVY47058.1"/>
    </source>
</evidence>